<organism evidence="9 10">
    <name type="scientific">Aquimarina algicola</name>
    <dbReference type="NCBI Taxonomy" id="2589995"/>
    <lineage>
        <taxon>Bacteria</taxon>
        <taxon>Pseudomonadati</taxon>
        <taxon>Bacteroidota</taxon>
        <taxon>Flavobacteriia</taxon>
        <taxon>Flavobacteriales</taxon>
        <taxon>Flavobacteriaceae</taxon>
        <taxon>Aquimarina</taxon>
    </lineage>
</organism>
<protein>
    <recommendedName>
        <fullName evidence="3">beta-glucosidase</fullName>
        <ecNumber evidence="3">3.2.1.21</ecNumber>
    </recommendedName>
</protein>
<comment type="caution">
    <text evidence="9">The sequence shown here is derived from an EMBL/GenBank/DDBJ whole genome shotgun (WGS) entry which is preliminary data.</text>
</comment>
<name>A0A504JQE0_9FLAO</name>
<dbReference type="SUPFAM" id="SSF52279">
    <property type="entry name" value="Beta-D-glucan exohydrolase, C-terminal domain"/>
    <property type="match status" value="1"/>
</dbReference>
<dbReference type="PANTHER" id="PTHR30620">
    <property type="entry name" value="PERIPLASMIC BETA-GLUCOSIDASE-RELATED"/>
    <property type="match status" value="1"/>
</dbReference>
<dbReference type="InterPro" id="IPR002772">
    <property type="entry name" value="Glyco_hydro_3_C"/>
</dbReference>
<keyword evidence="5 7" id="KW-0378">Hydrolase</keyword>
<gene>
    <name evidence="9" type="primary">bglX</name>
    <name evidence="9" type="ORF">FHK87_01975</name>
</gene>
<dbReference type="InterPro" id="IPR036962">
    <property type="entry name" value="Glyco_hydro_3_N_sf"/>
</dbReference>
<dbReference type="GO" id="GO:0008422">
    <property type="term" value="F:beta-glucosidase activity"/>
    <property type="evidence" value="ECO:0007669"/>
    <property type="project" value="UniProtKB-EC"/>
</dbReference>
<dbReference type="Pfam" id="PF00933">
    <property type="entry name" value="Glyco_hydro_3"/>
    <property type="match status" value="1"/>
</dbReference>
<accession>A0A504JQE0</accession>
<dbReference type="AlphaFoldDB" id="A0A504JQE0"/>
<feature type="domain" description="Fibronectin type III-like" evidence="8">
    <location>
        <begin position="677"/>
        <end position="746"/>
    </location>
</feature>
<comment type="catalytic activity">
    <reaction evidence="1">
        <text>Hydrolysis of terminal, non-reducing beta-D-glucosyl residues with release of beta-D-glucose.</text>
        <dbReference type="EC" id="3.2.1.21"/>
    </reaction>
</comment>
<dbReference type="InterPro" id="IPR019800">
    <property type="entry name" value="Glyco_hydro_3_AS"/>
</dbReference>
<evidence type="ECO:0000256" key="1">
    <source>
        <dbReference type="ARBA" id="ARBA00000448"/>
    </source>
</evidence>
<evidence type="ECO:0000313" key="9">
    <source>
        <dbReference type="EMBL" id="TPN89011.1"/>
    </source>
</evidence>
<evidence type="ECO:0000256" key="5">
    <source>
        <dbReference type="ARBA" id="ARBA00022801"/>
    </source>
</evidence>
<dbReference type="EMBL" id="VFWZ01000001">
    <property type="protein sequence ID" value="TPN89011.1"/>
    <property type="molecule type" value="Genomic_DNA"/>
</dbReference>
<dbReference type="Proteomes" id="UP000315540">
    <property type="component" value="Unassembled WGS sequence"/>
</dbReference>
<dbReference type="Gene3D" id="3.20.20.300">
    <property type="entry name" value="Glycoside hydrolase, family 3, N-terminal domain"/>
    <property type="match status" value="1"/>
</dbReference>
<dbReference type="EC" id="3.2.1.21" evidence="3"/>
<evidence type="ECO:0000256" key="6">
    <source>
        <dbReference type="ARBA" id="ARBA00023295"/>
    </source>
</evidence>
<evidence type="ECO:0000256" key="2">
    <source>
        <dbReference type="ARBA" id="ARBA00005336"/>
    </source>
</evidence>
<comment type="similarity">
    <text evidence="2 7">Belongs to the glycosyl hydrolase 3 family.</text>
</comment>
<dbReference type="FunFam" id="3.20.20.300:FF:000005">
    <property type="entry name" value="Periplasmic beta-glucosidase"/>
    <property type="match status" value="1"/>
</dbReference>
<keyword evidence="4" id="KW-0732">Signal</keyword>
<dbReference type="RefSeq" id="WP_140589157.1">
    <property type="nucleotide sequence ID" value="NZ_VFWZ01000001.1"/>
</dbReference>
<dbReference type="NCBIfam" id="NF011678">
    <property type="entry name" value="PRK15098.1"/>
    <property type="match status" value="1"/>
</dbReference>
<evidence type="ECO:0000256" key="4">
    <source>
        <dbReference type="ARBA" id="ARBA00022729"/>
    </source>
</evidence>
<reference evidence="9 10" key="1">
    <citation type="submission" date="2019-06" db="EMBL/GenBank/DDBJ databases">
        <authorList>
            <person name="Meng X."/>
        </authorList>
    </citation>
    <scope>NUCLEOTIDE SEQUENCE [LARGE SCALE GENOMIC DNA]</scope>
    <source>
        <strain evidence="9 10">M625</strain>
    </source>
</reference>
<dbReference type="PROSITE" id="PS51257">
    <property type="entry name" value="PROKAR_LIPOPROTEIN"/>
    <property type="match status" value="1"/>
</dbReference>
<dbReference type="Pfam" id="PF01915">
    <property type="entry name" value="Glyco_hydro_3_C"/>
    <property type="match status" value="1"/>
</dbReference>
<evidence type="ECO:0000256" key="7">
    <source>
        <dbReference type="RuleBase" id="RU361161"/>
    </source>
</evidence>
<evidence type="ECO:0000256" key="3">
    <source>
        <dbReference type="ARBA" id="ARBA00012744"/>
    </source>
</evidence>
<dbReference type="InterPro" id="IPR051915">
    <property type="entry name" value="Cellulose_Degrad_GH3"/>
</dbReference>
<dbReference type="InterPro" id="IPR013783">
    <property type="entry name" value="Ig-like_fold"/>
</dbReference>
<evidence type="ECO:0000313" key="10">
    <source>
        <dbReference type="Proteomes" id="UP000315540"/>
    </source>
</evidence>
<keyword evidence="10" id="KW-1185">Reference proteome</keyword>
<dbReference type="PROSITE" id="PS00775">
    <property type="entry name" value="GLYCOSYL_HYDROL_F3"/>
    <property type="match status" value="1"/>
</dbReference>
<proteinExistence type="inferred from homology"/>
<dbReference type="SUPFAM" id="SSF51445">
    <property type="entry name" value="(Trans)glycosidases"/>
    <property type="match status" value="1"/>
</dbReference>
<dbReference type="InterPro" id="IPR017853">
    <property type="entry name" value="GH"/>
</dbReference>
<dbReference type="Pfam" id="PF14310">
    <property type="entry name" value="Fn3-like"/>
    <property type="match status" value="1"/>
</dbReference>
<dbReference type="Gene3D" id="3.40.50.1700">
    <property type="entry name" value="Glycoside hydrolase family 3 C-terminal domain"/>
    <property type="match status" value="1"/>
</dbReference>
<dbReference type="OrthoDB" id="9805821at2"/>
<dbReference type="Gene3D" id="2.60.40.10">
    <property type="entry name" value="Immunoglobulins"/>
    <property type="match status" value="1"/>
</dbReference>
<dbReference type="PANTHER" id="PTHR30620:SF16">
    <property type="entry name" value="LYSOSOMAL BETA GLUCOSIDASE"/>
    <property type="match status" value="1"/>
</dbReference>
<sequence length="759" mass="84814">MTQTRYYNKLFYVLLFFCLCISIYSCNTEEKQAVKDRSQDAIEIKIDSIVSKMSLEEKIGQTAQRGKSSRVKELPPELKEAVRKGQIGSFLNIMNKEDAKELQRIAIEESPNHIPLIFARDVIHGFKTIFPIPLGQAASFNPEIVEKGSRIAAIEATTNGIRWTFAPMLDISRDPRWGRIAESAGEDPYLTSIMAQAYIKGFQGKDLSSPNSMAACAKHFIGYGAAEGGRDYNTANINDNLLHNVYLKPFKSAVEAGSATFMTGFNELNGIPASGNQYILRDQWGFDGFVVSDWNSILEMVNHGYAKDEKQAAEKAINAMLDMEMTSITYQDHLKTLIEEGKFSEKQLDEIVKNILRVKFKLGLFKNPYFDPDDSVLYTQEHLDAAKLAAIESTVLLKNNNNILPLKNKRKIAIVGPLADAPHEQLGTWTFDGEKEHTVTPFDAFKKDSTFVVSFARGLEFSRDKSTKGFQEAITTAQKSEIILFFAGEEAILSGEAHSRANIDLPGAQEALITELHKTGKPIVLVLMAGRPITLTNIIDKVDAVLMTWHPGTMGGPAIKELITGNVSPSGKLPITWPKEVGQIPIHYNHKNTGRPVIPEEFVSMDSIPVGAWQSSLGNTSHYLDTGYLPLYPFGYGLSYSNFTFSDIQISSKEPKLGDTIIIKVTVTNTGDRKAKETVQLYFRDMVGSVTRPVKELLRFKKLELKPNTKEVIEFRFSTNDLSFYGPEKNWITEPGDFKFWIAKNAHDTSNELNISIIE</sequence>
<evidence type="ECO:0000259" key="8">
    <source>
        <dbReference type="SMART" id="SM01217"/>
    </source>
</evidence>
<keyword evidence="6 7" id="KW-0326">Glycosidase</keyword>
<dbReference type="InterPro" id="IPR026891">
    <property type="entry name" value="Fn3-like"/>
</dbReference>
<dbReference type="PRINTS" id="PR00133">
    <property type="entry name" value="GLHYDRLASE3"/>
</dbReference>
<dbReference type="SMART" id="SM01217">
    <property type="entry name" value="Fn3_like"/>
    <property type="match status" value="1"/>
</dbReference>
<dbReference type="InterPro" id="IPR001764">
    <property type="entry name" value="Glyco_hydro_3_N"/>
</dbReference>
<dbReference type="GO" id="GO:0009251">
    <property type="term" value="P:glucan catabolic process"/>
    <property type="evidence" value="ECO:0007669"/>
    <property type="project" value="TreeGrafter"/>
</dbReference>
<dbReference type="FunFam" id="2.60.40.10:FF:000495">
    <property type="entry name" value="Periplasmic beta-glucosidase"/>
    <property type="match status" value="1"/>
</dbReference>
<dbReference type="InterPro" id="IPR036881">
    <property type="entry name" value="Glyco_hydro_3_C_sf"/>
</dbReference>